<evidence type="ECO:0000259" key="2">
    <source>
        <dbReference type="PROSITE" id="PS50937"/>
    </source>
</evidence>
<dbReference type="GO" id="GO:0003677">
    <property type="term" value="F:DNA binding"/>
    <property type="evidence" value="ECO:0007669"/>
    <property type="project" value="UniProtKB-KW"/>
</dbReference>
<dbReference type="RefSeq" id="WP_382358125.1">
    <property type="nucleotide sequence ID" value="NZ_JBHTGR010000007.1"/>
</dbReference>
<dbReference type="Proteomes" id="UP001596620">
    <property type="component" value="Unassembled WGS sequence"/>
</dbReference>
<keyword evidence="4" id="KW-1185">Reference proteome</keyword>
<proteinExistence type="predicted"/>
<dbReference type="SMART" id="SM00422">
    <property type="entry name" value="HTH_MERR"/>
    <property type="match status" value="1"/>
</dbReference>
<dbReference type="Gene3D" id="1.10.1660.10">
    <property type="match status" value="1"/>
</dbReference>
<feature type="domain" description="HTH merR-type" evidence="2">
    <location>
        <begin position="6"/>
        <end position="74"/>
    </location>
</feature>
<dbReference type="InterPro" id="IPR009061">
    <property type="entry name" value="DNA-bd_dom_put_sf"/>
</dbReference>
<dbReference type="InterPro" id="IPR047057">
    <property type="entry name" value="MerR_fam"/>
</dbReference>
<dbReference type="SUPFAM" id="SSF46955">
    <property type="entry name" value="Putative DNA-binding domain"/>
    <property type="match status" value="1"/>
</dbReference>
<evidence type="ECO:0000313" key="3">
    <source>
        <dbReference type="EMBL" id="MFC7746617.1"/>
    </source>
</evidence>
<dbReference type="EMBL" id="JBHTGR010000007">
    <property type="protein sequence ID" value="MFC7746617.1"/>
    <property type="molecule type" value="Genomic_DNA"/>
</dbReference>
<sequence length="132" mass="15610">MSEGEVYTISELAKQFGITTRTIRYYEEIGLLQPERSERERRLFTRKEYVRLRLIIRGKKFGFNLEEIGDMIQLFDHDPSGRAQMQKTMAYGRDKIEEITAQIDDLMLLRSEMADLMDDFQKQLHALEGEKV</sequence>
<reference evidence="4" key="1">
    <citation type="journal article" date="2019" name="Int. J. Syst. Evol. Microbiol.">
        <title>The Global Catalogue of Microorganisms (GCM) 10K type strain sequencing project: providing services to taxonomists for standard genome sequencing and annotation.</title>
        <authorList>
            <consortium name="The Broad Institute Genomics Platform"/>
            <consortium name="The Broad Institute Genome Sequencing Center for Infectious Disease"/>
            <person name="Wu L."/>
            <person name="Ma J."/>
        </authorList>
    </citation>
    <scope>NUCLEOTIDE SEQUENCE [LARGE SCALE GENOMIC DNA]</scope>
    <source>
        <strain evidence="4">JCM 30234</strain>
    </source>
</reference>
<keyword evidence="1 3" id="KW-0238">DNA-binding</keyword>
<accession>A0ABW2URV2</accession>
<dbReference type="PROSITE" id="PS50937">
    <property type="entry name" value="HTH_MERR_2"/>
    <property type="match status" value="1"/>
</dbReference>
<name>A0ABW2URV2_9BACI</name>
<dbReference type="Pfam" id="PF13411">
    <property type="entry name" value="MerR_1"/>
    <property type="match status" value="1"/>
</dbReference>
<evidence type="ECO:0000256" key="1">
    <source>
        <dbReference type="ARBA" id="ARBA00023125"/>
    </source>
</evidence>
<organism evidence="3 4">
    <name type="scientific">Lentibacillus kimchii</name>
    <dbReference type="NCBI Taxonomy" id="1542911"/>
    <lineage>
        <taxon>Bacteria</taxon>
        <taxon>Bacillati</taxon>
        <taxon>Bacillota</taxon>
        <taxon>Bacilli</taxon>
        <taxon>Bacillales</taxon>
        <taxon>Bacillaceae</taxon>
        <taxon>Lentibacillus</taxon>
    </lineage>
</organism>
<comment type="caution">
    <text evidence="3">The sequence shown here is derived from an EMBL/GenBank/DDBJ whole genome shotgun (WGS) entry which is preliminary data.</text>
</comment>
<dbReference type="CDD" id="cd04776">
    <property type="entry name" value="HTH_GnyR"/>
    <property type="match status" value="1"/>
</dbReference>
<dbReference type="PANTHER" id="PTHR30204:SF58">
    <property type="entry name" value="HTH-TYPE TRANSCRIPTIONAL REGULATOR YFMP"/>
    <property type="match status" value="1"/>
</dbReference>
<dbReference type="PRINTS" id="PR00040">
    <property type="entry name" value="HTHMERR"/>
</dbReference>
<gene>
    <name evidence="3" type="ORF">ACFQU8_05100</name>
</gene>
<evidence type="ECO:0000313" key="4">
    <source>
        <dbReference type="Proteomes" id="UP001596620"/>
    </source>
</evidence>
<dbReference type="PANTHER" id="PTHR30204">
    <property type="entry name" value="REDOX-CYCLING DRUG-SENSING TRANSCRIPTIONAL ACTIVATOR SOXR"/>
    <property type="match status" value="1"/>
</dbReference>
<dbReference type="InterPro" id="IPR000551">
    <property type="entry name" value="MerR-type_HTH_dom"/>
</dbReference>
<protein>
    <submittedName>
        <fullName evidence="3">MerR family DNA-binding transcriptional regulator</fullName>
    </submittedName>
</protein>